<evidence type="ECO:0000256" key="1">
    <source>
        <dbReference type="SAM" id="MobiDB-lite"/>
    </source>
</evidence>
<dbReference type="Gene3D" id="1.25.40.10">
    <property type="entry name" value="Tetratricopeptide repeat domain"/>
    <property type="match status" value="3"/>
</dbReference>
<dbReference type="AlphaFoldDB" id="A0A8H3IQL5"/>
<feature type="region of interest" description="Disordered" evidence="1">
    <location>
        <begin position="1174"/>
        <end position="1196"/>
    </location>
</feature>
<keyword evidence="6" id="KW-1185">Reference proteome</keyword>
<dbReference type="SUPFAM" id="SSF48452">
    <property type="entry name" value="TPR-like"/>
    <property type="match status" value="5"/>
</dbReference>
<feature type="domain" description="NB-ARC" evidence="2">
    <location>
        <begin position="222"/>
        <end position="380"/>
    </location>
</feature>
<evidence type="ECO:0008006" key="7">
    <source>
        <dbReference type="Google" id="ProtNLM"/>
    </source>
</evidence>
<dbReference type="Pfam" id="PF13374">
    <property type="entry name" value="TPR_10"/>
    <property type="match status" value="3"/>
</dbReference>
<evidence type="ECO:0000259" key="2">
    <source>
        <dbReference type="Pfam" id="PF00931"/>
    </source>
</evidence>
<dbReference type="InterPro" id="IPR056681">
    <property type="entry name" value="DUF7779"/>
</dbReference>
<dbReference type="Proteomes" id="UP000664521">
    <property type="component" value="Unassembled WGS sequence"/>
</dbReference>
<accession>A0A8H3IQL5</accession>
<dbReference type="PANTHER" id="PTHR46082">
    <property type="entry name" value="ATP/GTP-BINDING PROTEIN-RELATED"/>
    <property type="match status" value="1"/>
</dbReference>
<dbReference type="InterPro" id="IPR053137">
    <property type="entry name" value="NLR-like"/>
</dbReference>
<dbReference type="SUPFAM" id="SSF52540">
    <property type="entry name" value="P-loop containing nucleoside triphosphate hydrolases"/>
    <property type="match status" value="1"/>
</dbReference>
<gene>
    <name evidence="5" type="ORF">HETSPECPRED_010429</name>
</gene>
<dbReference type="InterPro" id="IPR019734">
    <property type="entry name" value="TPR_rpt"/>
</dbReference>
<dbReference type="OrthoDB" id="1658288at2759"/>
<protein>
    <recommendedName>
        <fullName evidence="7">NB-ARC domain-containing protein</fullName>
    </recommendedName>
</protein>
<evidence type="ECO:0000259" key="3">
    <source>
        <dbReference type="Pfam" id="PF17107"/>
    </source>
</evidence>
<name>A0A8H3IQL5_9LECA</name>
<feature type="domain" description="NACHT-NTPase and P-loop NTPases N-terminal" evidence="3">
    <location>
        <begin position="14"/>
        <end position="123"/>
    </location>
</feature>
<reference evidence="5" key="1">
    <citation type="submission" date="2021-03" db="EMBL/GenBank/DDBJ databases">
        <authorList>
            <person name="Tagirdzhanova G."/>
        </authorList>
    </citation>
    <scope>NUCLEOTIDE SEQUENCE</scope>
</reference>
<dbReference type="GO" id="GO:0043531">
    <property type="term" value="F:ADP binding"/>
    <property type="evidence" value="ECO:0007669"/>
    <property type="project" value="InterPro"/>
</dbReference>
<dbReference type="Pfam" id="PF17107">
    <property type="entry name" value="SesA"/>
    <property type="match status" value="1"/>
</dbReference>
<dbReference type="Gene3D" id="3.40.50.300">
    <property type="entry name" value="P-loop containing nucleotide triphosphate hydrolases"/>
    <property type="match status" value="1"/>
</dbReference>
<evidence type="ECO:0000313" key="6">
    <source>
        <dbReference type="Proteomes" id="UP000664521"/>
    </source>
</evidence>
<dbReference type="InterPro" id="IPR002182">
    <property type="entry name" value="NB-ARC"/>
</dbReference>
<dbReference type="Pfam" id="PF00931">
    <property type="entry name" value="NB-ARC"/>
    <property type="match status" value="1"/>
</dbReference>
<dbReference type="SMART" id="SM00028">
    <property type="entry name" value="TPR"/>
    <property type="match status" value="7"/>
</dbReference>
<dbReference type="Pfam" id="PF25000">
    <property type="entry name" value="DUF7779"/>
    <property type="match status" value="1"/>
</dbReference>
<evidence type="ECO:0000313" key="5">
    <source>
        <dbReference type="EMBL" id="CAF9936727.1"/>
    </source>
</evidence>
<proteinExistence type="predicted"/>
<organism evidence="5 6">
    <name type="scientific">Heterodermia speciosa</name>
    <dbReference type="NCBI Taxonomy" id="116794"/>
    <lineage>
        <taxon>Eukaryota</taxon>
        <taxon>Fungi</taxon>
        <taxon>Dikarya</taxon>
        <taxon>Ascomycota</taxon>
        <taxon>Pezizomycotina</taxon>
        <taxon>Lecanoromycetes</taxon>
        <taxon>OSLEUM clade</taxon>
        <taxon>Lecanoromycetidae</taxon>
        <taxon>Caliciales</taxon>
        <taxon>Physciaceae</taxon>
        <taxon>Heterodermia</taxon>
    </lineage>
</organism>
<dbReference type="PANTHER" id="PTHR46082:SF6">
    <property type="entry name" value="AAA+ ATPASE DOMAIN-CONTAINING PROTEIN-RELATED"/>
    <property type="match status" value="1"/>
</dbReference>
<dbReference type="InterPro" id="IPR027417">
    <property type="entry name" value="P-loop_NTPase"/>
</dbReference>
<dbReference type="EMBL" id="CAJPDS010000094">
    <property type="protein sequence ID" value="CAF9936727.1"/>
    <property type="molecule type" value="Genomic_DNA"/>
</dbReference>
<feature type="domain" description="DUF7779" evidence="4">
    <location>
        <begin position="461"/>
        <end position="536"/>
    </location>
</feature>
<comment type="caution">
    <text evidence="5">The sequence shown here is derived from an EMBL/GenBank/DDBJ whole genome shotgun (WGS) entry which is preliminary data.</text>
</comment>
<dbReference type="InterPro" id="IPR031352">
    <property type="entry name" value="SesA"/>
</dbReference>
<dbReference type="InterPro" id="IPR011990">
    <property type="entry name" value="TPR-like_helical_dom_sf"/>
</dbReference>
<dbReference type="Pfam" id="PF13424">
    <property type="entry name" value="TPR_12"/>
    <property type="match status" value="4"/>
</dbReference>
<evidence type="ECO:0000259" key="4">
    <source>
        <dbReference type="Pfam" id="PF25000"/>
    </source>
</evidence>
<sequence>MSGAEPLAALGLAANILQFIEFTVELCGRIQDYSTGSGMPRKLAVQADRLSDLLILLRSLHKSSKNDTLEQSVITRCQTQAEDLALLLDSLKGSPKGQDRWWSNAKKALRSLSRAEKIEELQHVLDILLSTLGIHLQAQTRESSTHVEANTNSILQRQDAHSAVLDEIRFNQLNISNHSNNPIVNQPIWIVPIGRNPEFVGRDSIIAELRKRLEPTSDFVRKAVLCGLGGVGKSQIALEYAYQQRSRSTSESIFWIHATNTARFVESFKRIAHECKIPGRDNPELDVLQLVRNFLEDKYDCKWLMIVDNVDDRNMFFEDYSYRDKSLSEYMPQTALGMILYTTRNRDIAIDLDRSRDPIDVPSMNVHDARSLLGASVRAQSTEADQIKLLEELVYLPLAITQAVAFMLKRRKNVSQYLESYWRNDSTRIQLLSQKTKYHGREARPLESVLTTWWISFESIKTENPRAAELLSIMSYLDRQGIPDSLITLDEEDSFAFDDAIGLLCAFSLISRDPSANASKMHRLVQVATRAWLSEYEKDRNALAQEAQRLLAERFPEGWYQNWSTCALYLPHADAILQYEFTNQTEAQDASRATLLLSTASYLRRSGRLETAEIRSQDSRQIHERLYGDDNADTLAATAEYAMTIHKRGKYEEAVRLQRKVLAGRERVLGHSHRSTLETLNALGYDLRSLGRHKEAEEIHRRELIEKQKLFDQYPDDVHIQADLLVAINNAARLLSHQGKYAEAERMHRDALGKTEKLMGFSHPDTFITLGELAGVLRDQDKLEEAQKTYEMLLENRILHPDTLVTRSNIATLRGRQGDQKEAERLYRGVYDDEVKLLGEKHPSTLNSLHNLGCVYADQGKAREAEQSFRRVIEFQNVVLGFDHPDTLKSRSNLSILLGNQGRYTEAESLDRQTIELARSRGEEGDLEHMQSLHNFATLLADQKKYAEAEAIRRQELTLRMRIFGDDSAEAHQNRQKLAFIIGRQGKHEEAKALYEQVLKYRTEKLGRDHEDTLEALWNLAVTLKDTRRLEEAESTFVQLVELKSQKLGTGHEETLGCLVQLSWVQQQLQKYSQSERNYRKLLEAQIKLAGPEHPFTLLVTNNLASVLSYQRKNEEAEALFRRNYADRSKVLGPDDPMTLASLRNLIGFLREVDRSDEANELLLQLEEAELTSRNDISPYESDSKAKDASEATTDG</sequence>